<protein>
    <submittedName>
        <fullName evidence="1">Uncharacterized protein</fullName>
    </submittedName>
</protein>
<keyword evidence="2" id="KW-1185">Reference proteome</keyword>
<reference evidence="1" key="1">
    <citation type="submission" date="2016-02" db="EMBL/GenBank/DDBJ databases">
        <title>Halorhodospira halochloris DSM-1059 complete genome, version 2.</title>
        <authorList>
            <person name="Tsukatani Y."/>
        </authorList>
    </citation>
    <scope>NUCLEOTIDE SEQUENCE</scope>
    <source>
        <strain evidence="1">DSM 1059</strain>
    </source>
</reference>
<name>A0A0X8X9K0_HALHR</name>
<organism evidence="1 2">
    <name type="scientific">Halorhodospira halochloris</name>
    <name type="common">Ectothiorhodospira halochloris</name>
    <dbReference type="NCBI Taxonomy" id="1052"/>
    <lineage>
        <taxon>Bacteria</taxon>
        <taxon>Pseudomonadati</taxon>
        <taxon>Pseudomonadota</taxon>
        <taxon>Gammaproteobacteria</taxon>
        <taxon>Chromatiales</taxon>
        <taxon>Ectothiorhodospiraceae</taxon>
        <taxon>Halorhodospira</taxon>
    </lineage>
</organism>
<dbReference type="RefSeq" id="WP_096408735.1">
    <property type="nucleotide sequence ID" value="NZ_AP017372.2"/>
</dbReference>
<dbReference type="Proteomes" id="UP000218890">
    <property type="component" value="Chromosome"/>
</dbReference>
<proteinExistence type="predicted"/>
<accession>A0A0X8X9K0</accession>
<evidence type="ECO:0000313" key="1">
    <source>
        <dbReference type="EMBL" id="BAU57572.1"/>
    </source>
</evidence>
<gene>
    <name evidence="1" type="ORF">HH1059_08790</name>
</gene>
<evidence type="ECO:0000313" key="2">
    <source>
        <dbReference type="Proteomes" id="UP000218890"/>
    </source>
</evidence>
<dbReference type="EMBL" id="AP017372">
    <property type="protein sequence ID" value="BAU57572.1"/>
    <property type="molecule type" value="Genomic_DNA"/>
</dbReference>
<dbReference type="AlphaFoldDB" id="A0A0X8X9K0"/>
<dbReference type="KEGG" id="hhk:HH1059_08790"/>
<sequence length="76" mass="8433">MNKPDHSIAPTNNPRGEDIVRRAEEYDIPLAGDLDLIAALGDITPPDELPEELEAVICTLFAHANEVRDQVNQRND</sequence>